<dbReference type="InterPro" id="IPR015890">
    <property type="entry name" value="Chorismate_C"/>
</dbReference>
<evidence type="ECO:0000259" key="1">
    <source>
        <dbReference type="Pfam" id="PF00425"/>
    </source>
</evidence>
<dbReference type="Gene3D" id="3.60.120.10">
    <property type="entry name" value="Anthranilate synthase"/>
    <property type="match status" value="1"/>
</dbReference>
<name>A0A1H1WZP5_9FLAO</name>
<reference evidence="2 3" key="1">
    <citation type="submission" date="2016-10" db="EMBL/GenBank/DDBJ databases">
        <authorList>
            <person name="Varghese N."/>
            <person name="Submissions S."/>
        </authorList>
    </citation>
    <scope>NUCLEOTIDE SEQUENCE [LARGE SCALE GENOMIC DNA]</scope>
    <source>
        <strain evidence="2 3">RHA_55</strain>
    </source>
</reference>
<dbReference type="RefSeq" id="WP_092447494.1">
    <property type="nucleotide sequence ID" value="NZ_LT629774.1"/>
</dbReference>
<dbReference type="Pfam" id="PF00425">
    <property type="entry name" value="Chorismate_bind"/>
    <property type="match status" value="1"/>
</dbReference>
<feature type="domain" description="Chorismate-utilising enzyme C-terminal" evidence="1">
    <location>
        <begin position="100"/>
        <end position="365"/>
    </location>
</feature>
<evidence type="ECO:0000313" key="2">
    <source>
        <dbReference type="EMBL" id="SDT02544.1"/>
    </source>
</evidence>
<proteinExistence type="predicted"/>
<dbReference type="InterPro" id="IPR005801">
    <property type="entry name" value="ADC_synthase"/>
</dbReference>
<sequence length="374" mass="43140">MNEDSFFEDLESQYSKQLPFVVYSRPINSVIKCWLQKDNDLYKTDTFKESGFVFAPFNLKDSDSSVLFPQEKCWFAEINSDLVETDTFSSTEILQNEEQKQHHIHLVSKGIEHIETDTLEKVVLSRCETKRIQNHNPITIFKRLLSRYKNAMVYCWFHPKVGLWIGATPELLFKVEGKRLTTISLAGTQPYKRVSQPQWTAKEYKEQQIVTDYITEQIEPYTKQINVSEVNTVRAGNLLHLKTKITSVLNDKAKLKSIIEALHPTPAVCGFPKGESKAFILKHENYNREYYTGFLGELNLKQTTSRNNNRRNVENNAYAVVKTQSNFYVNLRCMQLKNDVANIFVGGGITKDSIPENEWEETVNKSKTIGSVLD</sequence>
<evidence type="ECO:0000313" key="3">
    <source>
        <dbReference type="Proteomes" id="UP000198963"/>
    </source>
</evidence>
<organism evidence="2 3">
    <name type="scientific">Winogradskyella sediminis</name>
    <dbReference type="NCBI Taxonomy" id="1382466"/>
    <lineage>
        <taxon>Bacteria</taxon>
        <taxon>Pseudomonadati</taxon>
        <taxon>Bacteroidota</taxon>
        <taxon>Flavobacteriia</taxon>
        <taxon>Flavobacteriales</taxon>
        <taxon>Flavobacteriaceae</taxon>
        <taxon>Winogradskyella</taxon>
    </lineage>
</organism>
<dbReference type="PANTHER" id="PTHR42839:SF2">
    <property type="entry name" value="ISOCHORISMATE SYNTHASE ENTC"/>
    <property type="match status" value="1"/>
</dbReference>
<accession>A0A1H1WZP5</accession>
<keyword evidence="3" id="KW-1185">Reference proteome</keyword>
<dbReference type="SUPFAM" id="SSF56322">
    <property type="entry name" value="ADC synthase"/>
    <property type="match status" value="1"/>
</dbReference>
<gene>
    <name evidence="2" type="ORF">SAMN04489797_3050</name>
</gene>
<dbReference type="AlphaFoldDB" id="A0A1H1WZP5"/>
<dbReference type="PANTHER" id="PTHR42839">
    <property type="entry name" value="ISOCHORISMATE SYNTHASE ENTC"/>
    <property type="match status" value="1"/>
</dbReference>
<dbReference type="STRING" id="1249933.SAMN04489797_3050"/>
<dbReference type="Proteomes" id="UP000198963">
    <property type="component" value="Chromosome I"/>
</dbReference>
<protein>
    <submittedName>
        <fullName evidence="2">Isochorismate synthase</fullName>
    </submittedName>
</protein>
<dbReference type="EMBL" id="LT629774">
    <property type="protein sequence ID" value="SDT02544.1"/>
    <property type="molecule type" value="Genomic_DNA"/>
</dbReference>